<dbReference type="PANTHER" id="PTHR28133:SF1">
    <property type="entry name" value="REQUIRED FOR RESPIRATORY GROWTH PROTEIN 7, MITOCHONDRIAL"/>
    <property type="match status" value="1"/>
</dbReference>
<dbReference type="GeneID" id="16997724"/>
<sequence length="194" mass="21364">MTGRAFELLVVRRLKNLLGPTLSLSLTGGSYDGGIDALGTWCVQLQQSGTANVALRRLALAVQCKQLKRAVGPSVVREFEGAVRNWKRELEGHSVNKTGLAGVLGLLCVQPRFTEAAIAVAGRNEVPLVLVVLERPPEQHPEHHEDREACIVEFRLNRAARYLLPHMTVSTKKIPCESPLGSPLFFEQISLCYE</sequence>
<dbReference type="PANTHER" id="PTHR28133">
    <property type="entry name" value="REQUIRED FOR RESPIRATORY GROWTH PROTEIN 7, MITOCHONDRIAL"/>
    <property type="match status" value="1"/>
</dbReference>
<evidence type="ECO:0000313" key="5">
    <source>
        <dbReference type="Proteomes" id="UP000007014"/>
    </source>
</evidence>
<organism evidence="4 5">
    <name type="scientific">Cyanidioschyzon merolae (strain NIES-3377 / 10D)</name>
    <name type="common">Unicellular red alga</name>
    <dbReference type="NCBI Taxonomy" id="280699"/>
    <lineage>
        <taxon>Eukaryota</taxon>
        <taxon>Rhodophyta</taxon>
        <taxon>Bangiophyceae</taxon>
        <taxon>Cyanidiales</taxon>
        <taxon>Cyanidiaceae</taxon>
        <taxon>Cyanidioschyzon</taxon>
    </lineage>
</organism>
<keyword evidence="5" id="KW-1185">Reference proteome</keyword>
<dbReference type="GO" id="GO:0009307">
    <property type="term" value="P:DNA restriction-modification system"/>
    <property type="evidence" value="ECO:0007669"/>
    <property type="project" value="InterPro"/>
</dbReference>
<evidence type="ECO:0000259" key="3">
    <source>
        <dbReference type="Pfam" id="PF04471"/>
    </source>
</evidence>
<dbReference type="Proteomes" id="UP000007014">
    <property type="component" value="Chromosome 20"/>
</dbReference>
<dbReference type="AlphaFoldDB" id="M1VCF8"/>
<dbReference type="GO" id="GO:0004519">
    <property type="term" value="F:endonuclease activity"/>
    <property type="evidence" value="ECO:0007669"/>
    <property type="project" value="InterPro"/>
</dbReference>
<evidence type="ECO:0000313" key="4">
    <source>
        <dbReference type="EMBL" id="BAM83189.1"/>
    </source>
</evidence>
<dbReference type="RefSeq" id="XP_005539225.1">
    <property type="nucleotide sequence ID" value="XM_005539168.1"/>
</dbReference>
<dbReference type="KEGG" id="cme:CYME_CMT199C"/>
<gene>
    <name evidence="4" type="ORF">CYME_CMT199C</name>
</gene>
<dbReference type="Gene3D" id="3.40.1350.10">
    <property type="match status" value="1"/>
</dbReference>
<feature type="domain" description="Restriction endonuclease type IV Mrr" evidence="3">
    <location>
        <begin position="1"/>
        <end position="93"/>
    </location>
</feature>
<dbReference type="InterPro" id="IPR007560">
    <property type="entry name" value="Restrct_endonuc_IV_Mrr"/>
</dbReference>
<dbReference type="Gramene" id="CMT199CT">
    <property type="protein sequence ID" value="CMT199CT"/>
    <property type="gene ID" value="CMT199C"/>
</dbReference>
<evidence type="ECO:0000256" key="1">
    <source>
        <dbReference type="ARBA" id="ARBA00004173"/>
    </source>
</evidence>
<dbReference type="OrthoDB" id="20734at2759"/>
<dbReference type="InterPro" id="IPR011856">
    <property type="entry name" value="tRNA_endonuc-like_dom_sf"/>
</dbReference>
<comment type="subcellular location">
    <subcellularLocation>
        <location evidence="1">Mitochondrion</location>
    </subcellularLocation>
</comment>
<reference evidence="4 5" key="1">
    <citation type="journal article" date="2004" name="Nature">
        <title>Genome sequence of the ultrasmall unicellular red alga Cyanidioschyzon merolae 10D.</title>
        <authorList>
            <person name="Matsuzaki M."/>
            <person name="Misumi O."/>
            <person name="Shin-i T."/>
            <person name="Maruyama S."/>
            <person name="Takahara M."/>
            <person name="Miyagishima S."/>
            <person name="Mori T."/>
            <person name="Nishida K."/>
            <person name="Yagisawa F."/>
            <person name="Nishida K."/>
            <person name="Yoshida Y."/>
            <person name="Nishimura Y."/>
            <person name="Nakao S."/>
            <person name="Kobayashi T."/>
            <person name="Momoyama Y."/>
            <person name="Higashiyama T."/>
            <person name="Minoda A."/>
            <person name="Sano M."/>
            <person name="Nomoto H."/>
            <person name="Oishi K."/>
            <person name="Hayashi H."/>
            <person name="Ohta F."/>
            <person name="Nishizaka S."/>
            <person name="Haga S."/>
            <person name="Miura S."/>
            <person name="Morishita T."/>
            <person name="Kabeya Y."/>
            <person name="Terasawa K."/>
            <person name="Suzuki Y."/>
            <person name="Ishii Y."/>
            <person name="Asakawa S."/>
            <person name="Takano H."/>
            <person name="Ohta N."/>
            <person name="Kuroiwa H."/>
            <person name="Tanaka K."/>
            <person name="Shimizu N."/>
            <person name="Sugano S."/>
            <person name="Sato N."/>
            <person name="Nozaki H."/>
            <person name="Ogasawara N."/>
            <person name="Kohara Y."/>
            <person name="Kuroiwa T."/>
        </authorList>
    </citation>
    <scope>NUCLEOTIDE SEQUENCE [LARGE SCALE GENOMIC DNA]</scope>
    <source>
        <strain evidence="4 5">10D</strain>
    </source>
</reference>
<dbReference type="GO" id="GO:0003677">
    <property type="term" value="F:DNA binding"/>
    <property type="evidence" value="ECO:0007669"/>
    <property type="project" value="InterPro"/>
</dbReference>
<keyword evidence="2" id="KW-0496">Mitochondrion</keyword>
<evidence type="ECO:0000256" key="2">
    <source>
        <dbReference type="ARBA" id="ARBA00023128"/>
    </source>
</evidence>
<proteinExistence type="predicted"/>
<dbReference type="InterPro" id="IPR018828">
    <property type="entry name" value="RRG7"/>
</dbReference>
<name>M1VCF8_CYAM1</name>
<dbReference type="Pfam" id="PF04471">
    <property type="entry name" value="Mrr_cat"/>
    <property type="match status" value="1"/>
</dbReference>
<dbReference type="GO" id="GO:0005739">
    <property type="term" value="C:mitochondrion"/>
    <property type="evidence" value="ECO:0007669"/>
    <property type="project" value="UniProtKB-SubCell"/>
</dbReference>
<protein>
    <recommendedName>
        <fullName evidence="3">Restriction endonuclease type IV Mrr domain-containing protein</fullName>
    </recommendedName>
</protein>
<accession>M1VCF8</accession>
<dbReference type="HOGENOM" id="CLU_1404267_0_0_1"/>
<reference evidence="4 5" key="2">
    <citation type="journal article" date="2007" name="BMC Biol.">
        <title>A 100%-complete sequence reveals unusually simple genomic features in the hot-spring red alga Cyanidioschyzon merolae.</title>
        <authorList>
            <person name="Nozaki H."/>
            <person name="Takano H."/>
            <person name="Misumi O."/>
            <person name="Terasawa K."/>
            <person name="Matsuzaki M."/>
            <person name="Maruyama S."/>
            <person name="Nishida K."/>
            <person name="Yagisawa F."/>
            <person name="Yoshida Y."/>
            <person name="Fujiwara T."/>
            <person name="Takio S."/>
            <person name="Tamura K."/>
            <person name="Chung S.J."/>
            <person name="Nakamura S."/>
            <person name="Kuroiwa H."/>
            <person name="Tanaka K."/>
            <person name="Sato N."/>
            <person name="Kuroiwa T."/>
        </authorList>
    </citation>
    <scope>NUCLEOTIDE SEQUENCE [LARGE SCALE GENOMIC DNA]</scope>
    <source>
        <strain evidence="4 5">10D</strain>
    </source>
</reference>
<dbReference type="EMBL" id="AP006502">
    <property type="protein sequence ID" value="BAM83189.1"/>
    <property type="molecule type" value="Genomic_DNA"/>
</dbReference>